<protein>
    <submittedName>
        <fullName evidence="2">RNAse M5</fullName>
        <ecNumber evidence="2">3.1.26.8</ecNumber>
    </submittedName>
</protein>
<dbReference type="KEGG" id="rch:RUM_11260"/>
<name>D4LCD0_RUMC1</name>
<dbReference type="InterPro" id="IPR025156">
    <property type="entry name" value="RNase_M5_C"/>
</dbReference>
<organism evidence="2 3">
    <name type="scientific">Ruminococcus champanellensis (strain DSM 18848 / JCM 17042 / KCTC 15320 / 18P13)</name>
    <dbReference type="NCBI Taxonomy" id="213810"/>
    <lineage>
        <taxon>Bacteria</taxon>
        <taxon>Bacillati</taxon>
        <taxon>Bacillota</taxon>
        <taxon>Clostridia</taxon>
        <taxon>Eubacteriales</taxon>
        <taxon>Oscillospiraceae</taxon>
        <taxon>Ruminococcus</taxon>
    </lineage>
</organism>
<gene>
    <name evidence="2" type="ordered locus">RUM_11260</name>
</gene>
<evidence type="ECO:0000259" key="1">
    <source>
        <dbReference type="PROSITE" id="PS50880"/>
    </source>
</evidence>
<evidence type="ECO:0000313" key="2">
    <source>
        <dbReference type="EMBL" id="CBL17275.1"/>
    </source>
</evidence>
<reference evidence="2" key="2">
    <citation type="submission" date="2010-03" db="EMBL/GenBank/DDBJ databases">
        <authorList>
            <person name="Pajon A."/>
        </authorList>
    </citation>
    <scope>NUCLEOTIDE SEQUENCE</scope>
    <source>
        <strain evidence="2">Type strain: 18P13</strain>
    </source>
</reference>
<dbReference type="Proteomes" id="UP000007054">
    <property type="component" value="Chromosome"/>
</dbReference>
<evidence type="ECO:0000313" key="3">
    <source>
        <dbReference type="Proteomes" id="UP000007054"/>
    </source>
</evidence>
<dbReference type="SUPFAM" id="SSF110455">
    <property type="entry name" value="Toprim domain"/>
    <property type="match status" value="1"/>
</dbReference>
<dbReference type="BioCyc" id="RCHA213810:RUM_RS05405-MONOMER"/>
<dbReference type="Pfam" id="PF13662">
    <property type="entry name" value="Toprim_4"/>
    <property type="match status" value="1"/>
</dbReference>
<dbReference type="HOGENOM" id="CLU_109405_0_0_9"/>
<proteinExistence type="predicted"/>
<dbReference type="Pfam" id="PF13331">
    <property type="entry name" value="DUF4093"/>
    <property type="match status" value="1"/>
</dbReference>
<feature type="domain" description="Toprim" evidence="1">
    <location>
        <begin position="11"/>
        <end position="92"/>
    </location>
</feature>
<dbReference type="PATRIC" id="fig|213810.4.peg.1026"/>
<dbReference type="PANTHER" id="PTHR39156:SF2">
    <property type="entry name" value="DNA PRIMASE (BACTERIAL TYPE) AND SMALL PRIMASE-LIKE PROTEINS"/>
    <property type="match status" value="1"/>
</dbReference>
<sequence length="202" mass="22103">MGETQAKLVISQAIIVEGKYDKIKLDSMIQGVILVTNGYRIFKDPEKMALIRYFAAHTGIIILTDSDRAGFKIRGYLKGCVPKGKITHVYIPDIFGKEKRKEKPSAEGKLGVEGMQRSVLEEAFRRAGVLTGSAPAGTGLTRLDLYELGLTGGKDSAIRRRALLTQLGLPALLSTAGMLEVLNTMMTRQELEAFLHQHGNGD</sequence>
<dbReference type="Gene3D" id="3.40.1360.10">
    <property type="match status" value="1"/>
</dbReference>
<dbReference type="EC" id="3.1.26.8" evidence="2"/>
<dbReference type="InterPro" id="IPR006171">
    <property type="entry name" value="TOPRIM_dom"/>
</dbReference>
<dbReference type="AlphaFoldDB" id="D4LCD0"/>
<accession>D4LCD0</accession>
<reference evidence="2" key="1">
    <citation type="submission" date="2010-03" db="EMBL/GenBank/DDBJ databases">
        <title>The genome sequence of Ruminococcus sp. 18P13.</title>
        <authorList>
            <consortium name="metaHIT consortium -- http://www.metahit.eu/"/>
            <person name="Pajon A."/>
            <person name="Turner K."/>
            <person name="Parkhill J."/>
            <person name="Bernalier A."/>
        </authorList>
    </citation>
    <scope>NUCLEOTIDE SEQUENCE [LARGE SCALE GENOMIC DNA]</scope>
    <source>
        <strain evidence="2">Type strain: 18P13</strain>
    </source>
</reference>
<dbReference type="GO" id="GO:0006364">
    <property type="term" value="P:rRNA processing"/>
    <property type="evidence" value="ECO:0007669"/>
    <property type="project" value="TreeGrafter"/>
</dbReference>
<dbReference type="STRING" id="213810.RUM_11260"/>
<dbReference type="PROSITE" id="PS50880">
    <property type="entry name" value="TOPRIM"/>
    <property type="match status" value="1"/>
</dbReference>
<dbReference type="RefSeq" id="WP_015558182.1">
    <property type="nucleotide sequence ID" value="NC_021039.1"/>
</dbReference>
<dbReference type="GeneID" id="83155872"/>
<dbReference type="EMBL" id="FP929052">
    <property type="protein sequence ID" value="CBL17275.1"/>
    <property type="molecule type" value="Genomic_DNA"/>
</dbReference>
<dbReference type="PANTHER" id="PTHR39156">
    <property type="entry name" value="RIBONUCLEASE M5"/>
    <property type="match status" value="1"/>
</dbReference>
<dbReference type="GO" id="GO:0043822">
    <property type="term" value="F:ribonuclease M5 activity"/>
    <property type="evidence" value="ECO:0007669"/>
    <property type="project" value="UniProtKB-EC"/>
</dbReference>
<keyword evidence="2" id="KW-0378">Hydrolase</keyword>
<keyword evidence="3" id="KW-1185">Reference proteome</keyword>